<name>A0A2Z7CIK5_9LAMI</name>
<evidence type="ECO:0000313" key="2">
    <source>
        <dbReference type="EMBL" id="KZV44499.1"/>
    </source>
</evidence>
<feature type="region of interest" description="Disordered" evidence="1">
    <location>
        <begin position="60"/>
        <end position="79"/>
    </location>
</feature>
<accession>A0A2Z7CIK5</accession>
<evidence type="ECO:0000256" key="1">
    <source>
        <dbReference type="SAM" id="MobiDB-lite"/>
    </source>
</evidence>
<proteinExistence type="predicted"/>
<evidence type="ECO:0000313" key="3">
    <source>
        <dbReference type="Proteomes" id="UP000250235"/>
    </source>
</evidence>
<keyword evidence="3" id="KW-1185">Reference proteome</keyword>
<dbReference type="AlphaFoldDB" id="A0A2Z7CIK5"/>
<dbReference type="PROSITE" id="PS51257">
    <property type="entry name" value="PROKAR_LIPOPROTEIN"/>
    <property type="match status" value="1"/>
</dbReference>
<reference evidence="2 3" key="1">
    <citation type="journal article" date="2015" name="Proc. Natl. Acad. Sci. U.S.A.">
        <title>The resurrection genome of Boea hygrometrica: A blueprint for survival of dehydration.</title>
        <authorList>
            <person name="Xiao L."/>
            <person name="Yang G."/>
            <person name="Zhang L."/>
            <person name="Yang X."/>
            <person name="Zhao S."/>
            <person name="Ji Z."/>
            <person name="Zhou Q."/>
            <person name="Hu M."/>
            <person name="Wang Y."/>
            <person name="Chen M."/>
            <person name="Xu Y."/>
            <person name="Jin H."/>
            <person name="Xiao X."/>
            <person name="Hu G."/>
            <person name="Bao F."/>
            <person name="Hu Y."/>
            <person name="Wan P."/>
            <person name="Li L."/>
            <person name="Deng X."/>
            <person name="Kuang T."/>
            <person name="Xiang C."/>
            <person name="Zhu J.K."/>
            <person name="Oliver M.J."/>
            <person name="He Y."/>
        </authorList>
    </citation>
    <scope>NUCLEOTIDE SEQUENCE [LARGE SCALE GENOMIC DNA]</scope>
    <source>
        <strain evidence="3">cv. XS01</strain>
    </source>
</reference>
<sequence length="277" mass="30955">MCRETINTMNNSNFMTFIGCFEKYPAGTCAWLQPELQERRLFTKAEGFYRQQILLEKLAGTSPASGGGGGRRTAVEEERGRRFKSRIRVNCVVSLKSRLNSTLSRIKGGLGPAQRARVQHLPKTLLVLRPEIYTLLSPQIGYHIHACLRAVNSRQRCIDSYMHRGLIPTRRLMTPSESENGSNVRPVCNVCTIAWQQAARDAAHRRPTPGARPRASSNSWPSFITQSTLIMAHSLLSTAQHFARGRWTRRATKMRNQCAGAAVCIGGNCWPSCCHDA</sequence>
<organism evidence="2 3">
    <name type="scientific">Dorcoceras hygrometricum</name>
    <dbReference type="NCBI Taxonomy" id="472368"/>
    <lineage>
        <taxon>Eukaryota</taxon>
        <taxon>Viridiplantae</taxon>
        <taxon>Streptophyta</taxon>
        <taxon>Embryophyta</taxon>
        <taxon>Tracheophyta</taxon>
        <taxon>Spermatophyta</taxon>
        <taxon>Magnoliopsida</taxon>
        <taxon>eudicotyledons</taxon>
        <taxon>Gunneridae</taxon>
        <taxon>Pentapetalae</taxon>
        <taxon>asterids</taxon>
        <taxon>lamiids</taxon>
        <taxon>Lamiales</taxon>
        <taxon>Gesneriaceae</taxon>
        <taxon>Didymocarpoideae</taxon>
        <taxon>Trichosporeae</taxon>
        <taxon>Loxocarpinae</taxon>
        <taxon>Dorcoceras</taxon>
    </lineage>
</organism>
<protein>
    <submittedName>
        <fullName evidence="2">Uncharacterized protein</fullName>
    </submittedName>
</protein>
<dbReference type="EMBL" id="KQ996983">
    <property type="protein sequence ID" value="KZV44499.1"/>
    <property type="molecule type" value="Genomic_DNA"/>
</dbReference>
<gene>
    <name evidence="2" type="ORF">F511_25757</name>
</gene>
<dbReference type="Proteomes" id="UP000250235">
    <property type="component" value="Unassembled WGS sequence"/>
</dbReference>